<dbReference type="InterPro" id="IPR036026">
    <property type="entry name" value="Seven-hairpin_glycosidases"/>
</dbReference>
<dbReference type="GO" id="GO:0016020">
    <property type="term" value="C:membrane"/>
    <property type="evidence" value="ECO:0007669"/>
    <property type="project" value="InterPro"/>
</dbReference>
<dbReference type="GO" id="GO:0005509">
    <property type="term" value="F:calcium ion binding"/>
    <property type="evidence" value="ECO:0007669"/>
    <property type="project" value="InterPro"/>
</dbReference>
<proteinExistence type="inferred from homology"/>
<keyword evidence="11" id="KW-0106">Calcium</keyword>
<comment type="cofactor">
    <cofactor evidence="1 11">
        <name>Ca(2+)</name>
        <dbReference type="ChEBI" id="CHEBI:29108"/>
    </cofactor>
</comment>
<evidence type="ECO:0000256" key="1">
    <source>
        <dbReference type="ARBA" id="ARBA00001913"/>
    </source>
</evidence>
<organism evidence="13 14">
    <name type="scientific">Dimargaris cristalligena</name>
    <dbReference type="NCBI Taxonomy" id="215637"/>
    <lineage>
        <taxon>Eukaryota</taxon>
        <taxon>Fungi</taxon>
        <taxon>Fungi incertae sedis</taxon>
        <taxon>Zoopagomycota</taxon>
        <taxon>Kickxellomycotina</taxon>
        <taxon>Dimargaritomycetes</taxon>
        <taxon>Dimargaritales</taxon>
        <taxon>Dimargaritaceae</taxon>
        <taxon>Dimargaris</taxon>
    </lineage>
</organism>
<evidence type="ECO:0000256" key="3">
    <source>
        <dbReference type="ARBA" id="ARBA00007658"/>
    </source>
</evidence>
<evidence type="ECO:0000256" key="12">
    <source>
        <dbReference type="RuleBase" id="RU361193"/>
    </source>
</evidence>
<keyword evidence="8 12" id="KW-0326">Glycosidase</keyword>
<comment type="catalytic activity">
    <reaction evidence="10">
        <text>N(4)-(alpha-D-Man-(1-&gt;2)-alpha-D-Man-(1-&gt;2)-alpha-D-Man-(1-&gt;3)-[alpha-D-Man-(1-&gt;2)-alpha-D-Man-(1-&gt;3)-[alpha-D-Man-(1-&gt;2)-alpha-D-Man-(1-&gt;6)]-alpha-D-Man-(1-&gt;6)]-beta-D-Man-(1-&gt;4)-beta-D-GlcNAc-(1-&gt;4)-beta-D-GlcNAc)-L-asparaginyl-[protein] (N-glucan mannose isomer 9A1,2,3B1,2,3) + 4 H2O = N(4)-(alpha-D-Man-(1-&gt;3)-[alpha-D-Man-(1-&gt;3)-[alpha-D-Man-(1-&gt;6)]-alpha-D-Man-(1-&gt;6)]-beta-D-Man-(1-&gt;4)-beta-D-GlcNAc-(1-&gt;4)-beta-D-GlcNAc)-L-asparaginyl-[protein] (N-glucan mannose isomer 5A1,2) + 4 beta-D-mannose</text>
        <dbReference type="Rhea" id="RHEA:56008"/>
        <dbReference type="Rhea" id="RHEA-COMP:14356"/>
        <dbReference type="Rhea" id="RHEA-COMP:14367"/>
        <dbReference type="ChEBI" id="CHEBI:15377"/>
        <dbReference type="ChEBI" id="CHEBI:28563"/>
        <dbReference type="ChEBI" id="CHEBI:59087"/>
        <dbReference type="ChEBI" id="CHEBI:139493"/>
        <dbReference type="EC" id="3.2.1.113"/>
    </reaction>
</comment>
<evidence type="ECO:0000256" key="5">
    <source>
        <dbReference type="ARBA" id="ARBA00022801"/>
    </source>
</evidence>
<evidence type="ECO:0000256" key="8">
    <source>
        <dbReference type="ARBA" id="ARBA00023295"/>
    </source>
</evidence>
<dbReference type="InterPro" id="IPR050749">
    <property type="entry name" value="Glycosyl_Hydrolase_47"/>
</dbReference>
<dbReference type="SUPFAM" id="SSF48225">
    <property type="entry name" value="Seven-hairpin glycosidases"/>
    <property type="match status" value="1"/>
</dbReference>
<comment type="catalytic activity">
    <reaction evidence="9">
        <text>N(4)-(alpha-D-Man-(1-&gt;2)-alpha-D-Man-(1-&gt;2)-alpha-D-Man-(1-&gt;3)-[alpha-D-Man-(1-&gt;3)-[alpha-D-Man-(1-&gt;2)-alpha-D-Man-(1-&gt;6)]-alpha-D-Man-(1-&gt;6)]-beta-D-Man-(1-&gt;4)-beta-D-GlcNAc-(1-&gt;4)-beta-D-GlcNAc)-L-asparaginyl-[protein] (N-glucan mannose isomer 8A1,2,3B1,3) + 3 H2O = N(4)-(alpha-D-Man-(1-&gt;3)-[alpha-D-Man-(1-&gt;3)-[alpha-D-Man-(1-&gt;6)]-alpha-D-Man-(1-&gt;6)]-beta-D-Man-(1-&gt;4)-beta-D-GlcNAc-(1-&gt;4)-beta-D-GlcNAc)-L-asparaginyl-[protein] (N-glucan mannose isomer 5A1,2) + 3 beta-D-mannose</text>
        <dbReference type="Rhea" id="RHEA:56028"/>
        <dbReference type="Rhea" id="RHEA-COMP:14358"/>
        <dbReference type="Rhea" id="RHEA-COMP:14367"/>
        <dbReference type="ChEBI" id="CHEBI:15377"/>
        <dbReference type="ChEBI" id="CHEBI:28563"/>
        <dbReference type="ChEBI" id="CHEBI:59087"/>
        <dbReference type="ChEBI" id="CHEBI:60628"/>
        <dbReference type="EC" id="3.2.1.113"/>
    </reaction>
</comment>
<evidence type="ECO:0000256" key="4">
    <source>
        <dbReference type="ARBA" id="ARBA00022729"/>
    </source>
</evidence>
<evidence type="ECO:0000256" key="2">
    <source>
        <dbReference type="ARBA" id="ARBA00004922"/>
    </source>
</evidence>
<keyword evidence="14" id="KW-1185">Reference proteome</keyword>
<evidence type="ECO:0000256" key="10">
    <source>
        <dbReference type="ARBA" id="ARBA00048605"/>
    </source>
</evidence>
<dbReference type="AlphaFoldDB" id="A0A4P9ZT15"/>
<dbReference type="PANTHER" id="PTHR11742:SF101">
    <property type="entry name" value="MANNOSYL-OLIGOSACCHARIDE ALPHA-1,2-MANNOSIDASE 1B"/>
    <property type="match status" value="1"/>
</dbReference>
<dbReference type="PRINTS" id="PR00747">
    <property type="entry name" value="GLYHDRLASE47"/>
</dbReference>
<accession>A0A4P9ZT15</accession>
<dbReference type="EMBL" id="ML002619">
    <property type="protein sequence ID" value="RKP36643.1"/>
    <property type="molecule type" value="Genomic_DNA"/>
</dbReference>
<dbReference type="PANTHER" id="PTHR11742">
    <property type="entry name" value="MANNOSYL-OLIGOSACCHARIDE ALPHA-1,2-MANNOSIDASE-RELATED"/>
    <property type="match status" value="1"/>
</dbReference>
<dbReference type="GO" id="GO:0036503">
    <property type="term" value="P:ERAD pathway"/>
    <property type="evidence" value="ECO:0007669"/>
    <property type="project" value="UniProtKB-ARBA"/>
</dbReference>
<reference evidence="14" key="1">
    <citation type="journal article" date="2018" name="Nat. Microbiol.">
        <title>Leveraging single-cell genomics to expand the fungal tree of life.</title>
        <authorList>
            <person name="Ahrendt S.R."/>
            <person name="Quandt C.A."/>
            <person name="Ciobanu D."/>
            <person name="Clum A."/>
            <person name="Salamov A."/>
            <person name="Andreopoulos B."/>
            <person name="Cheng J.F."/>
            <person name="Woyke T."/>
            <person name="Pelin A."/>
            <person name="Henrissat B."/>
            <person name="Reynolds N.K."/>
            <person name="Benny G.L."/>
            <person name="Smith M.E."/>
            <person name="James T.Y."/>
            <person name="Grigoriev I.V."/>
        </authorList>
    </citation>
    <scope>NUCLEOTIDE SEQUENCE [LARGE SCALE GENOMIC DNA]</scope>
    <source>
        <strain evidence="14">RSA 468</strain>
    </source>
</reference>
<dbReference type="GO" id="GO:0004571">
    <property type="term" value="F:mannosyl-oligosaccharide 1,2-alpha-mannosidase activity"/>
    <property type="evidence" value="ECO:0007669"/>
    <property type="project" value="UniProtKB-EC"/>
</dbReference>
<comment type="similarity">
    <text evidence="3 12">Belongs to the glycosyl hydrolase 47 family.</text>
</comment>
<gene>
    <name evidence="13" type="ORF">BJ085DRAFT_40585</name>
</gene>
<keyword evidence="7" id="KW-0325">Glycoprotein</keyword>
<dbReference type="InterPro" id="IPR012341">
    <property type="entry name" value="6hp_glycosidase-like_sf"/>
</dbReference>
<dbReference type="STRING" id="215637.A0A4P9ZT15"/>
<sequence>MLALGSRFLNRTDDMEVAKQLMKTCGSFYSDSRTGLGPEEVRFEHRPLKRTRSSSLAAFIDDIVGSTDDSDGKSDPLRAEHMESIAQKGYYVSSPSYILRPEVIESFMYLYRATGDTTYQEQGWEAFKAIEKHTRTSAAYATIKNVDSNQDSDNYQDSMPSFFVAETLKYLYMLFSDPSFYSLEEYVFNTEAHPYKIQK</sequence>
<dbReference type="GO" id="GO:0005783">
    <property type="term" value="C:endoplasmic reticulum"/>
    <property type="evidence" value="ECO:0007669"/>
    <property type="project" value="TreeGrafter"/>
</dbReference>
<keyword evidence="6" id="KW-1015">Disulfide bond</keyword>
<keyword evidence="11" id="KW-0479">Metal-binding</keyword>
<comment type="pathway">
    <text evidence="2">Protein modification; protein glycosylation.</text>
</comment>
<keyword evidence="4" id="KW-0732">Signal</keyword>
<dbReference type="InterPro" id="IPR001382">
    <property type="entry name" value="Glyco_hydro_47"/>
</dbReference>
<dbReference type="GO" id="GO:0005975">
    <property type="term" value="P:carbohydrate metabolic process"/>
    <property type="evidence" value="ECO:0007669"/>
    <property type="project" value="InterPro"/>
</dbReference>
<evidence type="ECO:0000256" key="6">
    <source>
        <dbReference type="ARBA" id="ARBA00023157"/>
    </source>
</evidence>
<name>A0A4P9ZT15_9FUNG</name>
<feature type="binding site" evidence="11">
    <location>
        <position position="190"/>
    </location>
    <ligand>
        <name>Ca(2+)</name>
        <dbReference type="ChEBI" id="CHEBI:29108"/>
    </ligand>
</feature>
<dbReference type="Pfam" id="PF01532">
    <property type="entry name" value="Glyco_hydro_47"/>
    <property type="match status" value="1"/>
</dbReference>
<evidence type="ECO:0000256" key="11">
    <source>
        <dbReference type="PIRSR" id="PIRSR601382-2"/>
    </source>
</evidence>
<dbReference type="Proteomes" id="UP000268162">
    <property type="component" value="Unassembled WGS sequence"/>
</dbReference>
<evidence type="ECO:0000313" key="14">
    <source>
        <dbReference type="Proteomes" id="UP000268162"/>
    </source>
</evidence>
<evidence type="ECO:0000256" key="7">
    <source>
        <dbReference type="ARBA" id="ARBA00023180"/>
    </source>
</evidence>
<evidence type="ECO:0000313" key="13">
    <source>
        <dbReference type="EMBL" id="RKP36643.1"/>
    </source>
</evidence>
<evidence type="ECO:0000256" key="9">
    <source>
        <dbReference type="ARBA" id="ARBA00047669"/>
    </source>
</evidence>
<keyword evidence="5 12" id="KW-0378">Hydrolase</keyword>
<protein>
    <recommendedName>
        <fullName evidence="12">alpha-1,2-Mannosidase</fullName>
        <ecNumber evidence="12">3.2.1.-</ecNumber>
    </recommendedName>
</protein>
<dbReference type="EC" id="3.2.1.-" evidence="12"/>
<dbReference type="Gene3D" id="1.50.10.10">
    <property type="match status" value="1"/>
</dbReference>